<feature type="transmembrane region" description="Helical" evidence="4">
    <location>
        <begin position="353"/>
        <end position="374"/>
    </location>
</feature>
<feature type="transmembrane region" description="Helical" evidence="4">
    <location>
        <begin position="310"/>
        <end position="332"/>
    </location>
</feature>
<dbReference type="InterPro" id="IPR051350">
    <property type="entry name" value="WD_repeat-ST_regulator"/>
</dbReference>
<dbReference type="Proteomes" id="UP001385951">
    <property type="component" value="Unassembled WGS sequence"/>
</dbReference>
<keyword evidence="4" id="KW-0472">Membrane</keyword>
<evidence type="ECO:0000256" key="1">
    <source>
        <dbReference type="ARBA" id="ARBA00022574"/>
    </source>
</evidence>
<feature type="transmembrane region" description="Helical" evidence="4">
    <location>
        <begin position="380"/>
        <end position="404"/>
    </location>
</feature>
<dbReference type="InterPro" id="IPR036322">
    <property type="entry name" value="WD40_repeat_dom_sf"/>
</dbReference>
<reference evidence="5 6" key="1">
    <citation type="submission" date="2022-09" db="EMBL/GenBank/DDBJ databases">
        <authorList>
            <person name="Palmer J.M."/>
        </authorList>
    </citation>
    <scope>NUCLEOTIDE SEQUENCE [LARGE SCALE GENOMIC DNA]</scope>
    <source>
        <strain evidence="5 6">DSM 7382</strain>
    </source>
</reference>
<keyword evidence="2" id="KW-0677">Repeat</keyword>
<accession>A0AAW0F7E1</accession>
<feature type="region of interest" description="Disordered" evidence="3">
    <location>
        <begin position="846"/>
        <end position="868"/>
    </location>
</feature>
<dbReference type="PANTHER" id="PTHR22838">
    <property type="entry name" value="WD REPEAT PROTEIN 26-RELATED"/>
    <property type="match status" value="1"/>
</dbReference>
<dbReference type="Gene3D" id="2.130.10.10">
    <property type="entry name" value="YVTN repeat-like/Quinoprotein amine dehydrogenase"/>
    <property type="match status" value="1"/>
</dbReference>
<evidence type="ECO:0000313" key="5">
    <source>
        <dbReference type="EMBL" id="KAK7676380.1"/>
    </source>
</evidence>
<keyword evidence="6" id="KW-1185">Reference proteome</keyword>
<evidence type="ECO:0000256" key="3">
    <source>
        <dbReference type="SAM" id="MobiDB-lite"/>
    </source>
</evidence>
<dbReference type="AlphaFoldDB" id="A0AAW0F7E1"/>
<evidence type="ECO:0000256" key="4">
    <source>
        <dbReference type="SAM" id="Phobius"/>
    </source>
</evidence>
<protein>
    <submittedName>
        <fullName evidence="5">Uncharacterized protein</fullName>
    </submittedName>
</protein>
<dbReference type="SUPFAM" id="SSF50978">
    <property type="entry name" value="WD40 repeat-like"/>
    <property type="match status" value="1"/>
</dbReference>
<evidence type="ECO:0000256" key="2">
    <source>
        <dbReference type="ARBA" id="ARBA00022737"/>
    </source>
</evidence>
<keyword evidence="4" id="KW-0812">Transmembrane</keyword>
<keyword evidence="1" id="KW-0853">WD repeat</keyword>
<evidence type="ECO:0000313" key="6">
    <source>
        <dbReference type="Proteomes" id="UP001385951"/>
    </source>
</evidence>
<keyword evidence="4" id="KW-1133">Transmembrane helix</keyword>
<sequence length="878" mass="99006">MSQPYNSAPQALHKPPTSMETLISRYLQKVPNESPWRNFLRKFDTTNPDGCTMDSIDALYQEAGECALARFQKAIEDLDWEFHNVAIKARQLRGTLAVGMQSSARDLREHLAILLFLCEQNATRLFPDKVIRPYKSWTQYLEFRTSRLYQKERQKPSLQGIDSLDSKKPKIDKLPPYMETLADGLTTFLDCLNEYPDPKTENLSFALFQLSSDLKYWASCLEKYEDQFTNSVAVKQYVHDITCKIDGRLGKVTTELPAFTDSGLPTIIKHQKEEADNLVMLATFFTATAATTLQFSYTDTETPLFTTVNTFWFLALVLSLGAAGTGLVSMSCKRVMNQHSISSWILVWVTRSPLILVVLAFGCFSVGIVLFAYSSGQNKILSTLVAVLSGCSCFLLAVLSFSIITKRLEFRQVRGEKHTISWWKRIYLAIGSIPLPKLSSCSRRFKSLNQKGRRLLPFSMNDWPMHRQDNLPERTSSFNPALKRRRMDILMRLTIHSSRLESSLKAMKPKTQEIEVSIAPVTSMQFSPNGKSLAIASLRGELSDDSLKPQTASLNGPISKALWSPDSKYLLLKLKERIQLRNHNNEEVDTYFHDEAVVSMAWMPQSTGFLCAKASVIEEHHLRISVHPPSAPIYYSKRHVLDGIDLHDVAMGRQSELVVCVGTLAASHDDLKPSTKNRAEKRLLVYNLKTRKTEAFVPILHDVQSIAVSESQEYHHINVLVSYHKTPPQLWRILTENETTQISLRHTYMPTVDVNFAGPAIFGGNKDQLVLCGTDVGDIFIWHRISAAFLHHIPAARRRRTLYYAKHKDQPTCIAWNKPDPDAFMLAAEKPDAPGHVELWIAGAPNGKDPAVDSKATPVGPSSTKVPAEDIYLEGPDM</sequence>
<dbReference type="InterPro" id="IPR015943">
    <property type="entry name" value="WD40/YVTN_repeat-like_dom_sf"/>
</dbReference>
<dbReference type="GO" id="GO:0043161">
    <property type="term" value="P:proteasome-mediated ubiquitin-dependent protein catabolic process"/>
    <property type="evidence" value="ECO:0007669"/>
    <property type="project" value="TreeGrafter"/>
</dbReference>
<dbReference type="GO" id="GO:0034657">
    <property type="term" value="C:GID complex"/>
    <property type="evidence" value="ECO:0007669"/>
    <property type="project" value="TreeGrafter"/>
</dbReference>
<gene>
    <name evidence="5" type="ORF">QCA50_020643</name>
</gene>
<dbReference type="PANTHER" id="PTHR22838:SF0">
    <property type="entry name" value="WD REPEAT-CONTAINING PROTEIN 26"/>
    <property type="match status" value="1"/>
</dbReference>
<dbReference type="EMBL" id="JASBNA010000119">
    <property type="protein sequence ID" value="KAK7676380.1"/>
    <property type="molecule type" value="Genomic_DNA"/>
</dbReference>
<name>A0AAW0F7E1_9APHY</name>
<proteinExistence type="predicted"/>
<comment type="caution">
    <text evidence="5">The sequence shown here is derived from an EMBL/GenBank/DDBJ whole genome shotgun (WGS) entry which is preliminary data.</text>
</comment>
<feature type="transmembrane region" description="Helical" evidence="4">
    <location>
        <begin position="278"/>
        <end position="298"/>
    </location>
</feature>
<organism evidence="5 6">
    <name type="scientific">Cerrena zonata</name>
    <dbReference type="NCBI Taxonomy" id="2478898"/>
    <lineage>
        <taxon>Eukaryota</taxon>
        <taxon>Fungi</taxon>
        <taxon>Dikarya</taxon>
        <taxon>Basidiomycota</taxon>
        <taxon>Agaricomycotina</taxon>
        <taxon>Agaricomycetes</taxon>
        <taxon>Polyporales</taxon>
        <taxon>Cerrenaceae</taxon>
        <taxon>Cerrena</taxon>
    </lineage>
</organism>